<dbReference type="GO" id="GO:0019305">
    <property type="term" value="P:dTDP-rhamnose biosynthetic process"/>
    <property type="evidence" value="ECO:0007669"/>
    <property type="project" value="TreeGrafter"/>
</dbReference>
<dbReference type="EC" id="1.1.1.133" evidence="2"/>
<dbReference type="GO" id="GO:0005829">
    <property type="term" value="C:cytosol"/>
    <property type="evidence" value="ECO:0007669"/>
    <property type="project" value="TreeGrafter"/>
</dbReference>
<comment type="similarity">
    <text evidence="1 2">Belongs to the dTDP-4-dehydrorhamnose reductase family.</text>
</comment>
<keyword evidence="2 3" id="KW-0560">Oxidoreductase</keyword>
<organism evidence="3 4">
    <name type="scientific">Clostridium neonatale</name>
    <dbReference type="NCBI Taxonomy" id="137838"/>
    <lineage>
        <taxon>Bacteria</taxon>
        <taxon>Bacillati</taxon>
        <taxon>Bacillota</taxon>
        <taxon>Clostridia</taxon>
        <taxon>Eubacteriales</taxon>
        <taxon>Clostridiaceae</taxon>
        <taxon>Clostridium</taxon>
    </lineage>
</organism>
<dbReference type="Gene3D" id="3.90.25.10">
    <property type="entry name" value="UDP-galactose 4-epimerase, domain 1"/>
    <property type="match status" value="1"/>
</dbReference>
<sequence>MILVTGANGQLGSNILLELNNRGIENKGIDVDDLELTSEKKVIEYIEKLKPTCIIHCAAYTAVDKAEEPEEYKKCFDINVKGTEYIAKACNLIKATMVYISTDYIFDGNKVGEYDVDDIPNPLCNYAKSKLEGEKAVKANLEKYFIIRTSWLFGKKNTNFINTIISLAEKNGEVTIVSDQIGSPTYSEDLSKLIINMINSEKYGIYHATNEGFCSWGDLAAFALKIKNIKCKINLVSSDEYKTKARRPLNSKLSKKSLLDNGFSLLPNWEDAVKRYLKHK</sequence>
<dbReference type="Proteomes" id="UP000789738">
    <property type="component" value="Unassembled WGS sequence"/>
</dbReference>
<dbReference type="EMBL" id="CAKJVE010000004">
    <property type="protein sequence ID" value="CAG9704352.1"/>
    <property type="molecule type" value="Genomic_DNA"/>
</dbReference>
<evidence type="ECO:0000256" key="1">
    <source>
        <dbReference type="ARBA" id="ARBA00010944"/>
    </source>
</evidence>
<dbReference type="NCBIfam" id="TIGR01214">
    <property type="entry name" value="rmlD"/>
    <property type="match status" value="1"/>
</dbReference>
<comment type="caution">
    <text evidence="3">The sequence shown here is derived from an EMBL/GenBank/DDBJ whole genome shotgun (WGS) entry which is preliminary data.</text>
</comment>
<name>A0AA86JF38_9CLOT</name>
<accession>A0AA86JF38</accession>
<dbReference type="AlphaFoldDB" id="A0AA86JF38"/>
<dbReference type="InterPro" id="IPR036291">
    <property type="entry name" value="NAD(P)-bd_dom_sf"/>
</dbReference>
<gene>
    <name evidence="3" type="ORF">CNEO_41185</name>
</gene>
<dbReference type="PANTHER" id="PTHR10491">
    <property type="entry name" value="DTDP-4-DEHYDRORHAMNOSE REDUCTASE"/>
    <property type="match status" value="1"/>
</dbReference>
<dbReference type="Pfam" id="PF04321">
    <property type="entry name" value="RmlD_sub_bind"/>
    <property type="match status" value="1"/>
</dbReference>
<keyword evidence="2" id="KW-0521">NADP</keyword>
<protein>
    <recommendedName>
        <fullName evidence="2">dTDP-4-dehydrorhamnose reductase</fullName>
        <ecNumber evidence="2">1.1.1.133</ecNumber>
    </recommendedName>
</protein>
<dbReference type="CDD" id="cd05254">
    <property type="entry name" value="dTDP_HR_like_SDR_e"/>
    <property type="match status" value="1"/>
</dbReference>
<evidence type="ECO:0000313" key="3">
    <source>
        <dbReference type="EMBL" id="CAG9704352.1"/>
    </source>
</evidence>
<dbReference type="InterPro" id="IPR029903">
    <property type="entry name" value="RmlD-like-bd"/>
</dbReference>
<proteinExistence type="inferred from homology"/>
<evidence type="ECO:0000256" key="2">
    <source>
        <dbReference type="RuleBase" id="RU364082"/>
    </source>
</evidence>
<dbReference type="Gene3D" id="3.40.50.720">
    <property type="entry name" value="NAD(P)-binding Rossmann-like Domain"/>
    <property type="match status" value="1"/>
</dbReference>
<dbReference type="SUPFAM" id="SSF51735">
    <property type="entry name" value="NAD(P)-binding Rossmann-fold domains"/>
    <property type="match status" value="1"/>
</dbReference>
<dbReference type="RefSeq" id="WP_210886907.1">
    <property type="nucleotide sequence ID" value="NZ_CAKJVE010000004.1"/>
</dbReference>
<comment type="function">
    <text evidence="2">Catalyzes the reduction of dTDP-6-deoxy-L-lyxo-4-hexulose to yield dTDP-L-rhamnose.</text>
</comment>
<dbReference type="GO" id="GO:0008831">
    <property type="term" value="F:dTDP-4-dehydrorhamnose reductase activity"/>
    <property type="evidence" value="ECO:0007669"/>
    <property type="project" value="UniProtKB-EC"/>
</dbReference>
<dbReference type="PANTHER" id="PTHR10491:SF4">
    <property type="entry name" value="METHIONINE ADENOSYLTRANSFERASE 2 SUBUNIT BETA"/>
    <property type="match status" value="1"/>
</dbReference>
<comment type="pathway">
    <text evidence="2">Carbohydrate biosynthesis; dTDP-L-rhamnose biosynthesis.</text>
</comment>
<dbReference type="InterPro" id="IPR005913">
    <property type="entry name" value="dTDP_dehydrorham_reduct"/>
</dbReference>
<evidence type="ECO:0000313" key="4">
    <source>
        <dbReference type="Proteomes" id="UP000789738"/>
    </source>
</evidence>
<reference evidence="3" key="1">
    <citation type="submission" date="2021-10" db="EMBL/GenBank/DDBJ databases">
        <authorList>
            <person name="Mesa V."/>
        </authorList>
    </citation>
    <scope>NUCLEOTIDE SEQUENCE</scope>
    <source>
        <strain evidence="3">CC3_PB</strain>
    </source>
</reference>